<keyword evidence="3" id="KW-1003">Cell membrane</keyword>
<evidence type="ECO:0000256" key="7">
    <source>
        <dbReference type="SAM" id="Phobius"/>
    </source>
</evidence>
<evidence type="ECO:0000256" key="1">
    <source>
        <dbReference type="ARBA" id="ARBA00004651"/>
    </source>
</evidence>
<evidence type="ECO:0008006" key="12">
    <source>
        <dbReference type="Google" id="ProtNLM"/>
    </source>
</evidence>
<evidence type="ECO:0000256" key="6">
    <source>
        <dbReference type="ARBA" id="ARBA00023136"/>
    </source>
</evidence>
<dbReference type="PANTHER" id="PTHR30487">
    <property type="entry name" value="TYPE 4 PREPILIN-LIKE PROTEINS LEADER PEPTIDE-PROCESSING ENZYME"/>
    <property type="match status" value="1"/>
</dbReference>
<feature type="transmembrane region" description="Helical" evidence="7">
    <location>
        <begin position="102"/>
        <end position="128"/>
    </location>
</feature>
<protein>
    <recommendedName>
        <fullName evidence="12">Peptidase A24A N-terminal domain-containing protein</fullName>
    </recommendedName>
</protein>
<comment type="subcellular location">
    <subcellularLocation>
        <location evidence="1">Cell membrane</location>
        <topology evidence="1">Multi-pass membrane protein</topology>
    </subcellularLocation>
</comment>
<dbReference type="PANTHER" id="PTHR30487:SF0">
    <property type="entry name" value="PREPILIN LEADER PEPTIDASE_N-METHYLTRANSFERASE-RELATED"/>
    <property type="match status" value="1"/>
</dbReference>
<dbReference type="AlphaFoldDB" id="A0A1F5MG70"/>
<dbReference type="Gene3D" id="1.20.120.1220">
    <property type="match status" value="1"/>
</dbReference>
<gene>
    <name evidence="10" type="ORF">A3I48_03125</name>
</gene>
<accession>A0A1F5MG70</accession>
<evidence type="ECO:0000259" key="9">
    <source>
        <dbReference type="Pfam" id="PF06750"/>
    </source>
</evidence>
<comment type="similarity">
    <text evidence="2">Belongs to the peptidase A24 family.</text>
</comment>
<feature type="transmembrane region" description="Helical" evidence="7">
    <location>
        <begin position="140"/>
        <end position="167"/>
    </location>
</feature>
<sequence length="300" mass="33453">MSVIGFILGIILGSFAKALADRSLGKKSFWGRSYCPDCKHKLAWYDLFPILSYIILQGKCRYCKTKIGIEYVVVEVVMGLLIGFLFWQSFQSLQFTVYSLQLNFQFSIILLELVLKTFFIIILVVLFITDLKEMFIPDRIILPSIVIAVISLLAITLYKIGYLYYYLSQSAVGRLLLPPQSEYFQRHALTAAQPFFYGILMGALIGGFFLSLIIITRGKGMGGGDVKLGAFIGMMLGFPSALAALVLSFLTGAVFSVGLILLGKKHFGQTIPFGPFLVLGSLIMLFWGGQILDWYLHLGQ</sequence>
<dbReference type="InterPro" id="IPR010627">
    <property type="entry name" value="Prepilin_pept_A24_N"/>
</dbReference>
<dbReference type="GO" id="GO:0005886">
    <property type="term" value="C:plasma membrane"/>
    <property type="evidence" value="ECO:0007669"/>
    <property type="project" value="UniProtKB-SubCell"/>
</dbReference>
<feature type="domain" description="Prepilin peptidase A24 N-terminal" evidence="9">
    <location>
        <begin position="7"/>
        <end position="88"/>
    </location>
</feature>
<keyword evidence="6 7" id="KW-0472">Membrane</keyword>
<keyword evidence="4 7" id="KW-0812">Transmembrane</keyword>
<evidence type="ECO:0000256" key="2">
    <source>
        <dbReference type="ARBA" id="ARBA00005801"/>
    </source>
</evidence>
<feature type="transmembrane region" description="Helical" evidence="7">
    <location>
        <begin position="195"/>
        <end position="216"/>
    </location>
</feature>
<dbReference type="InterPro" id="IPR050882">
    <property type="entry name" value="Prepilin_peptidase/N-MTase"/>
</dbReference>
<proteinExistence type="inferred from homology"/>
<dbReference type="Pfam" id="PF01478">
    <property type="entry name" value="Peptidase_A24"/>
    <property type="match status" value="1"/>
</dbReference>
<evidence type="ECO:0000313" key="10">
    <source>
        <dbReference type="EMBL" id="OGE64366.1"/>
    </source>
</evidence>
<dbReference type="InterPro" id="IPR000045">
    <property type="entry name" value="Prepilin_IV_endopep_pep"/>
</dbReference>
<feature type="transmembrane region" description="Helical" evidence="7">
    <location>
        <begin position="228"/>
        <end position="261"/>
    </location>
</feature>
<name>A0A1F5MG70_9BACT</name>
<dbReference type="Pfam" id="PF06750">
    <property type="entry name" value="A24_N_bact"/>
    <property type="match status" value="1"/>
</dbReference>
<keyword evidence="5 7" id="KW-1133">Transmembrane helix</keyword>
<evidence type="ECO:0000259" key="8">
    <source>
        <dbReference type="Pfam" id="PF01478"/>
    </source>
</evidence>
<feature type="transmembrane region" description="Helical" evidence="7">
    <location>
        <begin position="72"/>
        <end position="90"/>
    </location>
</feature>
<dbReference type="GO" id="GO:0006465">
    <property type="term" value="P:signal peptide processing"/>
    <property type="evidence" value="ECO:0007669"/>
    <property type="project" value="TreeGrafter"/>
</dbReference>
<organism evidence="10 11">
    <name type="scientific">Candidatus Daviesbacteria bacterium RIFCSPLOWO2_02_FULL_36_7</name>
    <dbReference type="NCBI Taxonomy" id="1797792"/>
    <lineage>
        <taxon>Bacteria</taxon>
        <taxon>Candidatus Daviesiibacteriota</taxon>
    </lineage>
</organism>
<comment type="caution">
    <text evidence="10">The sequence shown here is derived from an EMBL/GenBank/DDBJ whole genome shotgun (WGS) entry which is preliminary data.</text>
</comment>
<dbReference type="EMBL" id="MFDT01000068">
    <property type="protein sequence ID" value="OGE64366.1"/>
    <property type="molecule type" value="Genomic_DNA"/>
</dbReference>
<feature type="transmembrane region" description="Helical" evidence="7">
    <location>
        <begin position="273"/>
        <end position="296"/>
    </location>
</feature>
<evidence type="ECO:0000256" key="3">
    <source>
        <dbReference type="ARBA" id="ARBA00022475"/>
    </source>
</evidence>
<reference evidence="10 11" key="1">
    <citation type="journal article" date="2016" name="Nat. Commun.">
        <title>Thousands of microbial genomes shed light on interconnected biogeochemical processes in an aquifer system.</title>
        <authorList>
            <person name="Anantharaman K."/>
            <person name="Brown C.T."/>
            <person name="Hug L.A."/>
            <person name="Sharon I."/>
            <person name="Castelle C.J."/>
            <person name="Probst A.J."/>
            <person name="Thomas B.C."/>
            <person name="Singh A."/>
            <person name="Wilkins M.J."/>
            <person name="Karaoz U."/>
            <person name="Brodie E.L."/>
            <person name="Williams K.H."/>
            <person name="Hubbard S.S."/>
            <person name="Banfield J.F."/>
        </authorList>
    </citation>
    <scope>NUCLEOTIDE SEQUENCE [LARGE SCALE GENOMIC DNA]</scope>
</reference>
<evidence type="ECO:0000313" key="11">
    <source>
        <dbReference type="Proteomes" id="UP000178859"/>
    </source>
</evidence>
<dbReference type="GO" id="GO:0004190">
    <property type="term" value="F:aspartic-type endopeptidase activity"/>
    <property type="evidence" value="ECO:0007669"/>
    <property type="project" value="InterPro"/>
</dbReference>
<feature type="domain" description="Prepilin type IV endopeptidase peptidase" evidence="8">
    <location>
        <begin position="118"/>
        <end position="256"/>
    </location>
</feature>
<evidence type="ECO:0000256" key="5">
    <source>
        <dbReference type="ARBA" id="ARBA00022989"/>
    </source>
</evidence>
<evidence type="ECO:0000256" key="4">
    <source>
        <dbReference type="ARBA" id="ARBA00022692"/>
    </source>
</evidence>
<dbReference type="Proteomes" id="UP000178859">
    <property type="component" value="Unassembled WGS sequence"/>
</dbReference>